<keyword evidence="3" id="KW-1185">Reference proteome</keyword>
<protein>
    <submittedName>
        <fullName evidence="2">Uncharacterized protein</fullName>
    </submittedName>
</protein>
<gene>
    <name evidence="2" type="ORF">J2S08_002920</name>
</gene>
<comment type="caution">
    <text evidence="2">The sequence shown here is derived from an EMBL/GenBank/DDBJ whole genome shotgun (WGS) entry which is preliminary data.</text>
</comment>
<keyword evidence="1" id="KW-1133">Transmembrane helix</keyword>
<dbReference type="Proteomes" id="UP001223586">
    <property type="component" value="Unassembled WGS sequence"/>
</dbReference>
<organism evidence="2 3">
    <name type="scientific">Bacillus chungangensis</name>
    <dbReference type="NCBI Taxonomy" id="587633"/>
    <lineage>
        <taxon>Bacteria</taxon>
        <taxon>Bacillati</taxon>
        <taxon>Bacillota</taxon>
        <taxon>Bacilli</taxon>
        <taxon>Bacillales</taxon>
        <taxon>Bacillaceae</taxon>
        <taxon>Bacillus</taxon>
    </lineage>
</organism>
<sequence length="35" mass="4088">MNFIKKHKIFCIVLFLYIALLLLGLYTVNITFNGL</sequence>
<feature type="transmembrane region" description="Helical" evidence="1">
    <location>
        <begin position="9"/>
        <end position="32"/>
    </location>
</feature>
<evidence type="ECO:0000313" key="3">
    <source>
        <dbReference type="Proteomes" id="UP001223586"/>
    </source>
</evidence>
<keyword evidence="1" id="KW-0812">Transmembrane</keyword>
<dbReference type="EMBL" id="JAUSTT010000018">
    <property type="protein sequence ID" value="MDQ0177041.1"/>
    <property type="molecule type" value="Genomic_DNA"/>
</dbReference>
<evidence type="ECO:0000313" key="2">
    <source>
        <dbReference type="EMBL" id="MDQ0177041.1"/>
    </source>
</evidence>
<keyword evidence="1" id="KW-0472">Membrane</keyword>
<evidence type="ECO:0000256" key="1">
    <source>
        <dbReference type="SAM" id="Phobius"/>
    </source>
</evidence>
<proteinExistence type="predicted"/>
<accession>A0ABT9WUR0</accession>
<name>A0ABT9WUR0_9BACI</name>
<reference evidence="2 3" key="1">
    <citation type="submission" date="2023-07" db="EMBL/GenBank/DDBJ databases">
        <title>Genomic Encyclopedia of Type Strains, Phase IV (KMG-IV): sequencing the most valuable type-strain genomes for metagenomic binning, comparative biology and taxonomic classification.</title>
        <authorList>
            <person name="Goeker M."/>
        </authorList>
    </citation>
    <scope>NUCLEOTIDE SEQUENCE [LARGE SCALE GENOMIC DNA]</scope>
    <source>
        <strain evidence="2 3">DSM 23837</strain>
    </source>
</reference>